<feature type="transmembrane region" description="Helical" evidence="6">
    <location>
        <begin position="218"/>
        <end position="240"/>
    </location>
</feature>
<dbReference type="AlphaFoldDB" id="A0A9P6J6Y9"/>
<dbReference type="Proteomes" id="UP000749646">
    <property type="component" value="Unassembled WGS sequence"/>
</dbReference>
<comment type="subcellular location">
    <subcellularLocation>
        <location evidence="1">Membrane</location>
        <topology evidence="1">Multi-pass membrane protein</topology>
    </subcellularLocation>
</comment>
<organism evidence="7 8">
    <name type="scientific">Modicella reniformis</name>
    <dbReference type="NCBI Taxonomy" id="1440133"/>
    <lineage>
        <taxon>Eukaryota</taxon>
        <taxon>Fungi</taxon>
        <taxon>Fungi incertae sedis</taxon>
        <taxon>Mucoromycota</taxon>
        <taxon>Mortierellomycotina</taxon>
        <taxon>Mortierellomycetes</taxon>
        <taxon>Mortierellales</taxon>
        <taxon>Mortierellaceae</taxon>
        <taxon>Modicella</taxon>
    </lineage>
</organism>
<evidence type="ECO:0000313" key="8">
    <source>
        <dbReference type="Proteomes" id="UP000749646"/>
    </source>
</evidence>
<dbReference type="OrthoDB" id="3364966at2759"/>
<evidence type="ECO:0000313" key="7">
    <source>
        <dbReference type="EMBL" id="KAF9964009.1"/>
    </source>
</evidence>
<evidence type="ECO:0000256" key="5">
    <source>
        <dbReference type="SAM" id="MobiDB-lite"/>
    </source>
</evidence>
<keyword evidence="3 6" id="KW-1133">Transmembrane helix</keyword>
<dbReference type="PANTHER" id="PTHR43220">
    <property type="match status" value="1"/>
</dbReference>
<feature type="compositionally biased region" description="Polar residues" evidence="5">
    <location>
        <begin position="475"/>
        <end position="486"/>
    </location>
</feature>
<feature type="transmembrane region" description="Helical" evidence="6">
    <location>
        <begin position="576"/>
        <end position="595"/>
    </location>
</feature>
<protein>
    <submittedName>
        <fullName evidence="7">Transmembrane protein 41A</fullName>
    </submittedName>
</protein>
<feature type="compositionally biased region" description="Polar residues" evidence="5">
    <location>
        <begin position="441"/>
        <end position="452"/>
    </location>
</feature>
<evidence type="ECO:0000256" key="1">
    <source>
        <dbReference type="ARBA" id="ARBA00004141"/>
    </source>
</evidence>
<evidence type="ECO:0000256" key="6">
    <source>
        <dbReference type="SAM" id="Phobius"/>
    </source>
</evidence>
<evidence type="ECO:0000256" key="2">
    <source>
        <dbReference type="ARBA" id="ARBA00022692"/>
    </source>
</evidence>
<feature type="region of interest" description="Disordered" evidence="5">
    <location>
        <begin position="604"/>
        <end position="668"/>
    </location>
</feature>
<sequence>MSMFVAPAANAATVAVLGRFHSSTKSGQTIRHPTGRQRSSSFTDRGRITVPSLFPSSVISPSAPLAASKKLAMSNNTLTKALHQAQQYQGEDLDRINHIPSALDSPKDQNSDLPAVQTQENAPTICTGRSRSNTLTTTSSGAVEIAEASISNQLDHVMRPALPTIVLPDMNNSYPPMPLRPQYHDVEESKDDIVSSVQTSDSSSPSSSLPWINAQLDFLSRIVILIGLFGLSLGGLYFLAQILPPLSLPKSIDDVKVDAAILQDFATATYEGWIRTFWVFSVVYIWKQCFGIPGSAFLNILAGALYGPWFGTVLTSLLTTLGSVLAYFMSFFLLEPILNRYASSRLDQMRLQIQKKAMRSSSSAKKSSIQNSTATSTAVQPSINAAMSSISSSTSISASNGISESAPTSTSPSTASVQRGALLRTRSSSFTVRRIDESEQHASTTVPMYQSQHGENEIQESKGLLCDERNVEDSIPTTENQNTHASVTVEQEEEEKEEDQDDTDGTSLFMQLLLIRLFPLTPYWFINLASPLVGVPVVPFMTSMFLGCMPYNYICAQAGAILSEIHELRDIYQQPWILVQVTLVLLLSTAAILISKRTKKKQLEKEGLRKSRSSEEEEEVASDETTQRLLSSTFEDVERHRHSREEQQDTIAMSSLDSSREEYTGQHFKRDSAVIDMSAYHH</sequence>
<keyword evidence="2 6" id="KW-0812">Transmembrane</keyword>
<reference evidence="7" key="1">
    <citation type="journal article" date="2020" name="Fungal Divers.">
        <title>Resolving the Mortierellaceae phylogeny through synthesis of multi-gene phylogenetics and phylogenomics.</title>
        <authorList>
            <person name="Vandepol N."/>
            <person name="Liber J."/>
            <person name="Desiro A."/>
            <person name="Na H."/>
            <person name="Kennedy M."/>
            <person name="Barry K."/>
            <person name="Grigoriev I.V."/>
            <person name="Miller A.N."/>
            <person name="O'Donnell K."/>
            <person name="Stajich J.E."/>
            <person name="Bonito G."/>
        </authorList>
    </citation>
    <scope>NUCLEOTIDE SEQUENCE</scope>
    <source>
        <strain evidence="7">MES-2147</strain>
    </source>
</reference>
<feature type="region of interest" description="Disordered" evidence="5">
    <location>
        <begin position="188"/>
        <end position="208"/>
    </location>
</feature>
<keyword evidence="8" id="KW-1185">Reference proteome</keyword>
<feature type="region of interest" description="Disordered" evidence="5">
    <location>
        <begin position="473"/>
        <end position="503"/>
    </location>
</feature>
<evidence type="ECO:0000256" key="4">
    <source>
        <dbReference type="ARBA" id="ARBA00023136"/>
    </source>
</evidence>
<feature type="compositionally biased region" description="Basic and acidic residues" evidence="5">
    <location>
        <begin position="604"/>
        <end position="614"/>
    </location>
</feature>
<feature type="compositionally biased region" description="Low complexity" evidence="5">
    <location>
        <begin position="195"/>
        <end position="208"/>
    </location>
</feature>
<feature type="region of interest" description="Disordered" evidence="5">
    <location>
        <begin position="396"/>
        <end position="452"/>
    </location>
</feature>
<feature type="compositionally biased region" description="Basic and acidic residues" evidence="5">
    <location>
        <begin position="636"/>
        <end position="647"/>
    </location>
</feature>
<feature type="transmembrane region" description="Helical" evidence="6">
    <location>
        <begin position="520"/>
        <end position="541"/>
    </location>
</feature>
<feature type="transmembrane region" description="Helical" evidence="6">
    <location>
        <begin position="284"/>
        <end position="307"/>
    </location>
</feature>
<accession>A0A9P6J6Y9</accession>
<feature type="compositionally biased region" description="Basic and acidic residues" evidence="5">
    <location>
        <begin position="658"/>
        <end position="668"/>
    </location>
</feature>
<feature type="region of interest" description="Disordered" evidence="5">
    <location>
        <begin position="22"/>
        <end position="42"/>
    </location>
</feature>
<comment type="caution">
    <text evidence="7">The sequence shown here is derived from an EMBL/GenBank/DDBJ whole genome shotgun (WGS) entry which is preliminary data.</text>
</comment>
<feature type="compositionally biased region" description="Acidic residues" evidence="5">
    <location>
        <begin position="490"/>
        <end position="503"/>
    </location>
</feature>
<dbReference type="GO" id="GO:0016020">
    <property type="term" value="C:membrane"/>
    <property type="evidence" value="ECO:0007669"/>
    <property type="project" value="UniProtKB-SubCell"/>
</dbReference>
<feature type="transmembrane region" description="Helical" evidence="6">
    <location>
        <begin position="313"/>
        <end position="334"/>
    </location>
</feature>
<feature type="compositionally biased region" description="Low complexity" evidence="5">
    <location>
        <begin position="396"/>
        <end position="416"/>
    </location>
</feature>
<dbReference type="PANTHER" id="PTHR43220:SF21">
    <property type="entry name" value="TRANSMEMBRANE PROTEIN 41A"/>
    <property type="match status" value="1"/>
</dbReference>
<name>A0A9P6J6Y9_9FUNG</name>
<evidence type="ECO:0000256" key="3">
    <source>
        <dbReference type="ARBA" id="ARBA00022989"/>
    </source>
</evidence>
<proteinExistence type="predicted"/>
<dbReference type="EMBL" id="JAAAHW010006241">
    <property type="protein sequence ID" value="KAF9964009.1"/>
    <property type="molecule type" value="Genomic_DNA"/>
</dbReference>
<dbReference type="InterPro" id="IPR045014">
    <property type="entry name" value="TM41A/B"/>
</dbReference>
<gene>
    <name evidence="7" type="primary">TMEM41A</name>
    <name evidence="7" type="ORF">BGZ65_011600</name>
</gene>
<keyword evidence="4 6" id="KW-0472">Membrane</keyword>